<dbReference type="AlphaFoldDB" id="A0A1V2U9B6"/>
<gene>
    <name evidence="1" type="ORF">BTN92_16030</name>
</gene>
<protein>
    <submittedName>
        <fullName evidence="1">Uncharacterized protein</fullName>
    </submittedName>
</protein>
<proteinExistence type="predicted"/>
<evidence type="ECO:0000313" key="1">
    <source>
        <dbReference type="EMBL" id="ONN39840.1"/>
    </source>
</evidence>
<accession>A0A1V2U9B6</accession>
<sequence length="109" mass="12738">MVLTRQGKRERRRRMLEIIGDRSVEELSDQELKSVQEIAETIGADTMDESKPLPKINFDCFTYEDYRNLREVGYSVKGIREALGGIGSTTWARWREANEVKEKELYYTS</sequence>
<organism evidence="1 2">
    <name type="scientific">Enterococcus mundtii</name>
    <dbReference type="NCBI Taxonomy" id="53346"/>
    <lineage>
        <taxon>Bacteria</taxon>
        <taxon>Bacillati</taxon>
        <taxon>Bacillota</taxon>
        <taxon>Bacilli</taxon>
        <taxon>Lactobacillales</taxon>
        <taxon>Enterococcaceae</taxon>
        <taxon>Enterococcus</taxon>
    </lineage>
</organism>
<dbReference type="RefSeq" id="WP_077152193.1">
    <property type="nucleotide sequence ID" value="NZ_CABMMO010000032.1"/>
</dbReference>
<dbReference type="Proteomes" id="UP000189299">
    <property type="component" value="Unassembled WGS sequence"/>
</dbReference>
<reference evidence="1 2" key="1">
    <citation type="submission" date="2016-12" db="EMBL/GenBank/DDBJ databases">
        <authorList>
            <person name="Song W.-J."/>
            <person name="Kurnit D.M."/>
        </authorList>
    </citation>
    <scope>NUCLEOTIDE SEQUENCE [LARGE SCALE GENOMIC DNA]</scope>
    <source>
        <strain evidence="1 2">CGB1038-1_S1</strain>
    </source>
</reference>
<evidence type="ECO:0000313" key="2">
    <source>
        <dbReference type="Proteomes" id="UP000189299"/>
    </source>
</evidence>
<name>A0A1V2U9B6_ENTMU</name>
<dbReference type="OrthoDB" id="370604at2"/>
<comment type="caution">
    <text evidence="1">The sequence shown here is derived from an EMBL/GenBank/DDBJ whole genome shotgun (WGS) entry which is preliminary data.</text>
</comment>
<dbReference type="EMBL" id="MSTR01000032">
    <property type="protein sequence ID" value="ONN39840.1"/>
    <property type="molecule type" value="Genomic_DNA"/>
</dbReference>